<dbReference type="InterPro" id="IPR005467">
    <property type="entry name" value="His_kinase_dom"/>
</dbReference>
<dbReference type="SMART" id="SM00387">
    <property type="entry name" value="HATPase_c"/>
    <property type="match status" value="1"/>
</dbReference>
<dbReference type="CDD" id="cd06225">
    <property type="entry name" value="HAMP"/>
    <property type="match status" value="1"/>
</dbReference>
<keyword evidence="12" id="KW-0902">Two-component regulatory system</keyword>
<evidence type="ECO:0000256" key="9">
    <source>
        <dbReference type="ARBA" id="ARBA00022777"/>
    </source>
</evidence>
<sequence length="456" mass="53162">MNKTLKGKLLIGSIVSVLVINIIFTVFISIYLNNSFKNSIIQEMNNIKVAALNIVNQNEIMEEPIWKSLSPINEIIQDYVGFSNENSKINQSVGKLINDEEIYNILTESNNIKSIIKFKYLNNSYFITYNYPIYIKDVFIANLLIQKDYSYKYSQMIKTIFIIISGQVLVVIALILTISLIINKSMKPLNDLKNSMKEFKLGKDIDDIEINSKDEISDLAKTYNLMKNKLTTQDKVLREFFNNATHELKTPITSISLYSQIFRDNNIKEMDDDFISRSSSRIVLECEKMKNLVEKILEASRGKINRNKFKNNFSLTELIEEIEEDFELRINDKNLNIKNDLQNISYYGVFEDFEQIFINLLDNSIKYSASKKIEIKLFKEEKNINLTIKNKILDIPEEIKDRLFEPFIKYNNFNDITKEVSSSGLGLYLCNELAKENNWNLSYDIIEGYIIFKLIL</sequence>
<proteinExistence type="predicted"/>
<evidence type="ECO:0000256" key="8">
    <source>
        <dbReference type="ARBA" id="ARBA00022741"/>
    </source>
</evidence>
<keyword evidence="10" id="KW-0067">ATP-binding</keyword>
<evidence type="ECO:0000259" key="16">
    <source>
        <dbReference type="PROSITE" id="PS50885"/>
    </source>
</evidence>
<dbReference type="Gene3D" id="3.30.565.10">
    <property type="entry name" value="Histidine kinase-like ATPase, C-terminal domain"/>
    <property type="match status" value="1"/>
</dbReference>
<reference evidence="17 18" key="1">
    <citation type="submission" date="2020-08" db="EMBL/GenBank/DDBJ databases">
        <title>A Genomic Blueprint of the Chicken Gut Microbiome.</title>
        <authorList>
            <person name="Gilroy R."/>
            <person name="Ravi A."/>
            <person name="Getino M."/>
            <person name="Pursley I."/>
            <person name="Horton D.L."/>
            <person name="Alikhan N.-F."/>
            <person name="Baker D."/>
            <person name="Gharbi K."/>
            <person name="Hall N."/>
            <person name="Watson M."/>
            <person name="Adriaenssens E.M."/>
            <person name="Foster-Nyarko E."/>
            <person name="Jarju S."/>
            <person name="Secka A."/>
            <person name="Antonio M."/>
            <person name="Oren A."/>
            <person name="Chaudhuri R."/>
            <person name="La Ragione R.M."/>
            <person name="Hildebrand F."/>
            <person name="Pallen M.J."/>
        </authorList>
    </citation>
    <scope>NUCLEOTIDE SEQUENCE [LARGE SCALE GENOMIC DNA]</scope>
    <source>
        <strain evidence="17 18">Sa3CUN1</strain>
    </source>
</reference>
<name>A0ABR8Q6I9_9CLOT</name>
<dbReference type="GO" id="GO:0016301">
    <property type="term" value="F:kinase activity"/>
    <property type="evidence" value="ECO:0007669"/>
    <property type="project" value="UniProtKB-KW"/>
</dbReference>
<dbReference type="SMART" id="SM00388">
    <property type="entry name" value="HisKA"/>
    <property type="match status" value="1"/>
</dbReference>
<evidence type="ECO:0000256" key="5">
    <source>
        <dbReference type="ARBA" id="ARBA00022553"/>
    </source>
</evidence>
<feature type="transmembrane region" description="Helical" evidence="14">
    <location>
        <begin position="9"/>
        <end position="32"/>
    </location>
</feature>
<dbReference type="PROSITE" id="PS50109">
    <property type="entry name" value="HIS_KIN"/>
    <property type="match status" value="1"/>
</dbReference>
<dbReference type="PANTHER" id="PTHR45528">
    <property type="entry name" value="SENSOR HISTIDINE KINASE CPXA"/>
    <property type="match status" value="1"/>
</dbReference>
<dbReference type="Pfam" id="PF02518">
    <property type="entry name" value="HATPase_c"/>
    <property type="match status" value="1"/>
</dbReference>
<evidence type="ECO:0000256" key="2">
    <source>
        <dbReference type="ARBA" id="ARBA00004651"/>
    </source>
</evidence>
<keyword evidence="11 14" id="KW-1133">Transmembrane helix</keyword>
<evidence type="ECO:0000256" key="10">
    <source>
        <dbReference type="ARBA" id="ARBA00022840"/>
    </source>
</evidence>
<evidence type="ECO:0000313" key="17">
    <source>
        <dbReference type="EMBL" id="MBD7916015.1"/>
    </source>
</evidence>
<protein>
    <recommendedName>
        <fullName evidence="3">histidine kinase</fullName>
        <ecNumber evidence="3">2.7.13.3</ecNumber>
    </recommendedName>
</protein>
<evidence type="ECO:0000259" key="15">
    <source>
        <dbReference type="PROSITE" id="PS50109"/>
    </source>
</evidence>
<keyword evidence="4" id="KW-1003">Cell membrane</keyword>
<keyword evidence="9 17" id="KW-0418">Kinase</keyword>
<dbReference type="InterPro" id="IPR003660">
    <property type="entry name" value="HAMP_dom"/>
</dbReference>
<evidence type="ECO:0000256" key="4">
    <source>
        <dbReference type="ARBA" id="ARBA00022475"/>
    </source>
</evidence>
<dbReference type="SUPFAM" id="SSF47384">
    <property type="entry name" value="Homodimeric domain of signal transducing histidine kinase"/>
    <property type="match status" value="1"/>
</dbReference>
<feature type="domain" description="HAMP" evidence="16">
    <location>
        <begin position="183"/>
        <end position="235"/>
    </location>
</feature>
<dbReference type="CDD" id="cd00082">
    <property type="entry name" value="HisKA"/>
    <property type="match status" value="1"/>
</dbReference>
<dbReference type="PROSITE" id="PS50885">
    <property type="entry name" value="HAMP"/>
    <property type="match status" value="1"/>
</dbReference>
<keyword evidence="18" id="KW-1185">Reference proteome</keyword>
<evidence type="ECO:0000313" key="18">
    <source>
        <dbReference type="Proteomes" id="UP000640335"/>
    </source>
</evidence>
<dbReference type="Proteomes" id="UP000640335">
    <property type="component" value="Unassembled WGS sequence"/>
</dbReference>
<dbReference type="Pfam" id="PF00512">
    <property type="entry name" value="HisKA"/>
    <property type="match status" value="1"/>
</dbReference>
<evidence type="ECO:0000256" key="7">
    <source>
        <dbReference type="ARBA" id="ARBA00022692"/>
    </source>
</evidence>
<evidence type="ECO:0000256" key="3">
    <source>
        <dbReference type="ARBA" id="ARBA00012438"/>
    </source>
</evidence>
<gene>
    <name evidence="17" type="ORF">H9660_12745</name>
</gene>
<evidence type="ECO:0000256" key="6">
    <source>
        <dbReference type="ARBA" id="ARBA00022679"/>
    </source>
</evidence>
<feature type="domain" description="Histidine kinase" evidence="15">
    <location>
        <begin position="243"/>
        <end position="456"/>
    </location>
</feature>
<dbReference type="EC" id="2.7.13.3" evidence="3"/>
<keyword evidence="7 14" id="KW-0812">Transmembrane</keyword>
<evidence type="ECO:0000256" key="12">
    <source>
        <dbReference type="ARBA" id="ARBA00023012"/>
    </source>
</evidence>
<keyword evidence="13 14" id="KW-0472">Membrane</keyword>
<organism evidence="17 18">
    <name type="scientific">Clostridium gallinarum</name>
    <dbReference type="NCBI Taxonomy" id="2762246"/>
    <lineage>
        <taxon>Bacteria</taxon>
        <taxon>Bacillati</taxon>
        <taxon>Bacillota</taxon>
        <taxon>Clostridia</taxon>
        <taxon>Eubacteriales</taxon>
        <taxon>Clostridiaceae</taxon>
        <taxon>Clostridium</taxon>
    </lineage>
</organism>
<dbReference type="Gene3D" id="1.10.287.130">
    <property type="match status" value="1"/>
</dbReference>
<comment type="subcellular location">
    <subcellularLocation>
        <location evidence="2">Cell membrane</location>
        <topology evidence="2">Multi-pass membrane protein</topology>
    </subcellularLocation>
</comment>
<dbReference type="PANTHER" id="PTHR45528:SF1">
    <property type="entry name" value="SENSOR HISTIDINE KINASE CPXA"/>
    <property type="match status" value="1"/>
</dbReference>
<dbReference type="InterPro" id="IPR003661">
    <property type="entry name" value="HisK_dim/P_dom"/>
</dbReference>
<evidence type="ECO:0000256" key="13">
    <source>
        <dbReference type="ARBA" id="ARBA00023136"/>
    </source>
</evidence>
<dbReference type="EMBL" id="JACSQZ010000055">
    <property type="protein sequence ID" value="MBD7916015.1"/>
    <property type="molecule type" value="Genomic_DNA"/>
</dbReference>
<dbReference type="Gene3D" id="6.10.340.10">
    <property type="match status" value="1"/>
</dbReference>
<dbReference type="InterPro" id="IPR036097">
    <property type="entry name" value="HisK_dim/P_sf"/>
</dbReference>
<accession>A0ABR8Q6I9</accession>
<dbReference type="InterPro" id="IPR003594">
    <property type="entry name" value="HATPase_dom"/>
</dbReference>
<dbReference type="Pfam" id="PF00672">
    <property type="entry name" value="HAMP"/>
    <property type="match status" value="1"/>
</dbReference>
<dbReference type="RefSeq" id="WP_191750763.1">
    <property type="nucleotide sequence ID" value="NZ_JACSQZ010000055.1"/>
</dbReference>
<comment type="caution">
    <text evidence="17">The sequence shown here is derived from an EMBL/GenBank/DDBJ whole genome shotgun (WGS) entry which is preliminary data.</text>
</comment>
<evidence type="ECO:0000256" key="1">
    <source>
        <dbReference type="ARBA" id="ARBA00000085"/>
    </source>
</evidence>
<keyword evidence="5" id="KW-0597">Phosphoprotein</keyword>
<keyword evidence="8" id="KW-0547">Nucleotide-binding</keyword>
<evidence type="ECO:0000256" key="14">
    <source>
        <dbReference type="SAM" id="Phobius"/>
    </source>
</evidence>
<dbReference type="InterPro" id="IPR050398">
    <property type="entry name" value="HssS/ArlS-like"/>
</dbReference>
<keyword evidence="6" id="KW-0808">Transferase</keyword>
<comment type="catalytic activity">
    <reaction evidence="1">
        <text>ATP + protein L-histidine = ADP + protein N-phospho-L-histidine.</text>
        <dbReference type="EC" id="2.7.13.3"/>
    </reaction>
</comment>
<dbReference type="SUPFAM" id="SSF55874">
    <property type="entry name" value="ATPase domain of HSP90 chaperone/DNA topoisomerase II/histidine kinase"/>
    <property type="match status" value="1"/>
</dbReference>
<feature type="transmembrane region" description="Helical" evidence="14">
    <location>
        <begin position="160"/>
        <end position="182"/>
    </location>
</feature>
<dbReference type="InterPro" id="IPR036890">
    <property type="entry name" value="HATPase_C_sf"/>
</dbReference>
<evidence type="ECO:0000256" key="11">
    <source>
        <dbReference type="ARBA" id="ARBA00022989"/>
    </source>
</evidence>